<dbReference type="SUPFAM" id="SSF53098">
    <property type="entry name" value="Ribonuclease H-like"/>
    <property type="match status" value="1"/>
</dbReference>
<dbReference type="HOGENOM" id="CLU_022453_4_0_1"/>
<comment type="similarity">
    <text evidence="1">Belongs to the REXO1/REXO3 family.</text>
</comment>
<gene>
    <name evidence="7" type="ORF">H109_06274</name>
</gene>
<evidence type="ECO:0000256" key="1">
    <source>
        <dbReference type="ARBA" id="ARBA00006357"/>
    </source>
</evidence>
<dbReference type="AlphaFoldDB" id="A0A059J213"/>
<dbReference type="InterPro" id="IPR034922">
    <property type="entry name" value="REX1-like_exo"/>
</dbReference>
<dbReference type="GO" id="GO:0005634">
    <property type="term" value="C:nucleus"/>
    <property type="evidence" value="ECO:0007669"/>
    <property type="project" value="TreeGrafter"/>
</dbReference>
<feature type="region of interest" description="Disordered" evidence="5">
    <location>
        <begin position="69"/>
        <end position="166"/>
    </location>
</feature>
<evidence type="ECO:0000313" key="7">
    <source>
        <dbReference type="EMBL" id="KDB21814.1"/>
    </source>
</evidence>
<dbReference type="GO" id="GO:0004527">
    <property type="term" value="F:exonuclease activity"/>
    <property type="evidence" value="ECO:0007669"/>
    <property type="project" value="UniProtKB-KW"/>
</dbReference>
<accession>A0A059J213</accession>
<dbReference type="PANTHER" id="PTHR12801:SF112">
    <property type="entry name" value="RNA EXONUCLEASE 3"/>
    <property type="match status" value="1"/>
</dbReference>
<name>A0A059J213_TRIIM</name>
<keyword evidence="2" id="KW-0540">Nuclease</keyword>
<evidence type="ECO:0000256" key="5">
    <source>
        <dbReference type="SAM" id="MobiDB-lite"/>
    </source>
</evidence>
<protein>
    <recommendedName>
        <fullName evidence="6">Exonuclease domain-containing protein</fullName>
    </recommendedName>
</protein>
<keyword evidence="4" id="KW-0269">Exonuclease</keyword>
<reference evidence="7 8" key="1">
    <citation type="submission" date="2014-02" db="EMBL/GenBank/DDBJ databases">
        <title>The Genome Sequence of Trichophyton interdigitale MR816.</title>
        <authorList>
            <consortium name="The Broad Institute Genomics Platform"/>
            <person name="Cuomo C.A."/>
            <person name="White T.C."/>
            <person name="Graser Y."/>
            <person name="Martinez-Rossi N."/>
            <person name="Heitman J."/>
            <person name="Young S.K."/>
            <person name="Zeng Q."/>
            <person name="Gargeya S."/>
            <person name="Abouelleil A."/>
            <person name="Alvarado L."/>
            <person name="Chapman S.B."/>
            <person name="Gainer-Dewar J."/>
            <person name="Goldberg J."/>
            <person name="Griggs A."/>
            <person name="Gujja S."/>
            <person name="Hansen M."/>
            <person name="Howarth C."/>
            <person name="Imamovic A."/>
            <person name="Larimer J."/>
            <person name="Martinez D."/>
            <person name="Murphy C."/>
            <person name="Pearson M.D."/>
            <person name="Persinoti G."/>
            <person name="Poon T."/>
            <person name="Priest M."/>
            <person name="Roberts A.D."/>
            <person name="Saif S."/>
            <person name="Shea T.D."/>
            <person name="Sykes S.N."/>
            <person name="Wortman J."/>
            <person name="Nusbaum C."/>
            <person name="Birren B."/>
        </authorList>
    </citation>
    <scope>NUCLEOTIDE SEQUENCE [LARGE SCALE GENOMIC DNA]</scope>
    <source>
        <strain evidence="7 8">MR816</strain>
    </source>
</reference>
<keyword evidence="8" id="KW-1185">Reference proteome</keyword>
<dbReference type="InterPro" id="IPR012337">
    <property type="entry name" value="RNaseH-like_sf"/>
</dbReference>
<dbReference type="Proteomes" id="UP000024533">
    <property type="component" value="Unassembled WGS sequence"/>
</dbReference>
<feature type="region of interest" description="Disordered" evidence="5">
    <location>
        <begin position="630"/>
        <end position="658"/>
    </location>
</feature>
<dbReference type="STRING" id="1215338.A0A059J213"/>
<proteinExistence type="inferred from homology"/>
<evidence type="ECO:0000313" key="8">
    <source>
        <dbReference type="Proteomes" id="UP000024533"/>
    </source>
</evidence>
<keyword evidence="3" id="KW-0378">Hydrolase</keyword>
<evidence type="ECO:0000256" key="4">
    <source>
        <dbReference type="ARBA" id="ARBA00022839"/>
    </source>
</evidence>
<dbReference type="EMBL" id="AOKY01000394">
    <property type="protein sequence ID" value="KDB21814.1"/>
    <property type="molecule type" value="Genomic_DNA"/>
</dbReference>
<dbReference type="InterPro" id="IPR047021">
    <property type="entry name" value="REXO1/3/4-like"/>
</dbReference>
<dbReference type="Gene3D" id="3.30.420.10">
    <property type="entry name" value="Ribonuclease H-like superfamily/Ribonuclease H"/>
    <property type="match status" value="1"/>
</dbReference>
<feature type="compositionally biased region" description="Polar residues" evidence="5">
    <location>
        <begin position="638"/>
        <end position="647"/>
    </location>
</feature>
<comment type="caution">
    <text evidence="7">The sequence shown here is derived from an EMBL/GenBank/DDBJ whole genome shotgun (WGS) entry which is preliminary data.</text>
</comment>
<dbReference type="GO" id="GO:0003676">
    <property type="term" value="F:nucleic acid binding"/>
    <property type="evidence" value="ECO:0007669"/>
    <property type="project" value="InterPro"/>
</dbReference>
<dbReference type="PANTHER" id="PTHR12801">
    <property type="entry name" value="RNA EXONUCLEASE REXO1 / RECO3 FAMILY MEMBER-RELATED"/>
    <property type="match status" value="1"/>
</dbReference>
<evidence type="ECO:0000259" key="6">
    <source>
        <dbReference type="SMART" id="SM00479"/>
    </source>
</evidence>
<dbReference type="OMA" id="GQCTYHP"/>
<dbReference type="OrthoDB" id="3996471at2759"/>
<feature type="domain" description="Exonuclease" evidence="6">
    <location>
        <begin position="427"/>
        <end position="615"/>
    </location>
</feature>
<dbReference type="InterPro" id="IPR013520">
    <property type="entry name" value="Ribonucl_H"/>
</dbReference>
<organism evidence="7 8">
    <name type="scientific">Trichophyton interdigitale (strain MR816)</name>
    <dbReference type="NCBI Taxonomy" id="1215338"/>
    <lineage>
        <taxon>Eukaryota</taxon>
        <taxon>Fungi</taxon>
        <taxon>Dikarya</taxon>
        <taxon>Ascomycota</taxon>
        <taxon>Pezizomycotina</taxon>
        <taxon>Eurotiomycetes</taxon>
        <taxon>Eurotiomycetidae</taxon>
        <taxon>Onygenales</taxon>
        <taxon>Arthrodermataceae</taxon>
        <taxon>Trichophyton</taxon>
    </lineage>
</organism>
<feature type="compositionally biased region" description="Low complexity" evidence="5">
    <location>
        <begin position="78"/>
        <end position="92"/>
    </location>
</feature>
<dbReference type="InterPro" id="IPR036397">
    <property type="entry name" value="RNaseH_sf"/>
</dbReference>
<evidence type="ECO:0000256" key="2">
    <source>
        <dbReference type="ARBA" id="ARBA00022722"/>
    </source>
</evidence>
<evidence type="ECO:0000256" key="3">
    <source>
        <dbReference type="ARBA" id="ARBA00022801"/>
    </source>
</evidence>
<dbReference type="SMART" id="SM00479">
    <property type="entry name" value="EXOIII"/>
    <property type="match status" value="1"/>
</dbReference>
<dbReference type="CDD" id="cd06145">
    <property type="entry name" value="REX1_like"/>
    <property type="match status" value="1"/>
</dbReference>
<sequence length="658" mass="72648">MFSSLGLFSALPCPQNDKCTVINCIFSHQGAKNAATLLPTADSKERANPRPENIDEPIRKRQRLYDDGETIGGSSIQETKAAVVERTATTVAERPKSSPPRSKGNLNSLGRRVSPPLVNRTATRANVADAEPLAEDRDKKTSDTSSVMQRRQIKKETLNPRHLSKPPATHVIRTSILVKLHSAMARLNEELKKSVDPSKKCMILSADELVSMALDEEEKIAKESPAVYSNVVKLRIVKLTKMKQQEWQETVTAFLRPEGSPKMIQPEGSPPKPVSTGLTAEEEKLVLSTLYASTRDLKELEYVMIPPSMDEISAAKRGIEASQGWEKCDRCNGRFQVFPGRRSDGALTSSGPCVYHYARPIRPPKQKTEHIVGQKEFYYPCCKEPVGKSTGCTKVDSHVFKVTDMKRLAATMQFERTPRQPGKETLPPVCIDCEMGYTTLGLEMIRLTAITWPEGKLLVDVLVRPIGEILDLNTRYSGIRSEQFAKATPYKTEQASAVTTNKHDSKSTNHLEMVDSPATARELLFQHLQPETPLIGHALDNDLNVCRIIHPTIVDTVLLYPHPAGLPMRNGLRALTKKHLGRDIQAGGGTEGHDSIEDTKATGDLVRYKVGEKWKALKRSGWTIRDGELVSPAGNGVAQGSRNSDTSLGVKRKAIDGT</sequence>